<proteinExistence type="predicted"/>
<dbReference type="Proteomes" id="UP000237889">
    <property type="component" value="Chromosome"/>
</dbReference>
<dbReference type="OrthoDB" id="7677847at2"/>
<name>A0A2S0NBZ8_9HYPH</name>
<dbReference type="RefSeq" id="WP_106748814.1">
    <property type="nucleotide sequence ID" value="NZ_CP027668.1"/>
</dbReference>
<accession>A0A2S0NBZ8</accession>
<gene>
    <name evidence="1" type="ORF">C6569_10585</name>
</gene>
<dbReference type="KEGG" id="phr:C6569_10585"/>
<keyword evidence="2" id="KW-1185">Reference proteome</keyword>
<evidence type="ECO:0000313" key="2">
    <source>
        <dbReference type="Proteomes" id="UP000237889"/>
    </source>
</evidence>
<sequence>MQQPTARPAPPPFASAAEAVAFVDGLRGTMAELRSVLAEETALVRAARIKAARPFELRKTELSHRYLADLTRLKLHGAALRAHAGAALDAVEAEHAVLQEALQVNLAVLATAHAVAEGIIRHVSQTVQARRAPAGYGANGRAHAPAPRASAPMALVRSL</sequence>
<organism evidence="1 2">
    <name type="scientific">Phreatobacter cathodiphilus</name>
    <dbReference type="NCBI Taxonomy" id="1868589"/>
    <lineage>
        <taxon>Bacteria</taxon>
        <taxon>Pseudomonadati</taxon>
        <taxon>Pseudomonadota</taxon>
        <taxon>Alphaproteobacteria</taxon>
        <taxon>Hyphomicrobiales</taxon>
        <taxon>Phreatobacteraceae</taxon>
        <taxon>Phreatobacter</taxon>
    </lineage>
</organism>
<dbReference type="AlphaFoldDB" id="A0A2S0NBZ8"/>
<reference evidence="1 2" key="1">
    <citation type="submission" date="2018-03" db="EMBL/GenBank/DDBJ databases">
        <title>Genome sequencing of Phreatobacter sp.</title>
        <authorList>
            <person name="Kim S.-J."/>
            <person name="Heo J."/>
            <person name="Kwon S.-W."/>
        </authorList>
    </citation>
    <scope>NUCLEOTIDE SEQUENCE [LARGE SCALE GENOMIC DNA]</scope>
    <source>
        <strain evidence="1 2">S-12</strain>
    </source>
</reference>
<evidence type="ECO:0008006" key="3">
    <source>
        <dbReference type="Google" id="ProtNLM"/>
    </source>
</evidence>
<evidence type="ECO:0000313" key="1">
    <source>
        <dbReference type="EMBL" id="AVO45473.1"/>
    </source>
</evidence>
<dbReference type="EMBL" id="CP027668">
    <property type="protein sequence ID" value="AVO45473.1"/>
    <property type="molecule type" value="Genomic_DNA"/>
</dbReference>
<protein>
    <recommendedName>
        <fullName evidence="3">Flagellar basal-body protein FlbY</fullName>
    </recommendedName>
</protein>